<gene>
    <name evidence="3" type="ORF">M2650_02975</name>
</gene>
<name>A0ABT0MFH1_9GAMM</name>
<evidence type="ECO:0000313" key="4">
    <source>
        <dbReference type="Proteomes" id="UP001431217"/>
    </source>
</evidence>
<comment type="similarity">
    <text evidence="1">Belongs to the YciI family.</text>
</comment>
<dbReference type="Gene3D" id="3.30.70.1060">
    <property type="entry name" value="Dimeric alpha+beta barrel"/>
    <property type="match status" value="1"/>
</dbReference>
<reference evidence="3 4" key="1">
    <citation type="submission" date="2022-05" db="EMBL/GenBank/DDBJ databases">
        <title>Luteimonas sp. SX5, whole genome shotgun sequencing project.</title>
        <authorList>
            <person name="Zhao G."/>
            <person name="Shen L."/>
        </authorList>
    </citation>
    <scope>NUCLEOTIDE SEQUENCE [LARGE SCALE GENOMIC DNA]</scope>
    <source>
        <strain evidence="3 4">SX5</strain>
    </source>
</reference>
<feature type="domain" description="YCII-related" evidence="2">
    <location>
        <begin position="1"/>
        <end position="112"/>
    </location>
</feature>
<dbReference type="SUPFAM" id="SSF54909">
    <property type="entry name" value="Dimeric alpha+beta barrel"/>
    <property type="match status" value="1"/>
</dbReference>
<dbReference type="Proteomes" id="UP001431217">
    <property type="component" value="Unassembled WGS sequence"/>
</dbReference>
<dbReference type="PANTHER" id="PTHR35174">
    <property type="entry name" value="BLL7171 PROTEIN-RELATED"/>
    <property type="match status" value="1"/>
</dbReference>
<dbReference type="RefSeq" id="WP_249470970.1">
    <property type="nucleotide sequence ID" value="NZ_JAMBEP010000001.1"/>
</dbReference>
<evidence type="ECO:0000259" key="2">
    <source>
        <dbReference type="Pfam" id="PF03795"/>
    </source>
</evidence>
<keyword evidence="4" id="KW-1185">Reference proteome</keyword>
<comment type="caution">
    <text evidence="3">The sequence shown here is derived from an EMBL/GenBank/DDBJ whole genome shotgun (WGS) entry which is preliminary data.</text>
</comment>
<protein>
    <submittedName>
        <fullName evidence="3">YciI family protein</fullName>
    </submittedName>
</protein>
<dbReference type="EMBL" id="JAMBEP010000001">
    <property type="protein sequence ID" value="MCL1633609.1"/>
    <property type="molecule type" value="Genomic_DNA"/>
</dbReference>
<proteinExistence type="inferred from homology"/>
<dbReference type="InterPro" id="IPR005545">
    <property type="entry name" value="YCII"/>
</dbReference>
<evidence type="ECO:0000313" key="3">
    <source>
        <dbReference type="EMBL" id="MCL1633609.1"/>
    </source>
</evidence>
<sequence length="141" mass="15152">MRVMVFVKAAELGDAKAPTPEELEAFAAMDRFTEELVTAGVFVAAAGLKTGAEAKRITFDGTELAIVDGPFAESKEVVAGFSIWQVRDMNEALAWVKRAPLTADSIMEILPFYEAEDLAAFVTPEELATPRSGERGKLGVA</sequence>
<dbReference type="InterPro" id="IPR011008">
    <property type="entry name" value="Dimeric_a/b-barrel"/>
</dbReference>
<dbReference type="PANTHER" id="PTHR35174:SF4">
    <property type="entry name" value="BLL7163 PROTEIN"/>
    <property type="match status" value="1"/>
</dbReference>
<dbReference type="Pfam" id="PF03795">
    <property type="entry name" value="YCII"/>
    <property type="match status" value="1"/>
</dbReference>
<accession>A0ABT0MFH1</accession>
<evidence type="ECO:0000256" key="1">
    <source>
        <dbReference type="ARBA" id="ARBA00007689"/>
    </source>
</evidence>
<organism evidence="3 4">
    <name type="scientific">Luteimonas galliterrae</name>
    <dbReference type="NCBI Taxonomy" id="2940486"/>
    <lineage>
        <taxon>Bacteria</taxon>
        <taxon>Pseudomonadati</taxon>
        <taxon>Pseudomonadota</taxon>
        <taxon>Gammaproteobacteria</taxon>
        <taxon>Lysobacterales</taxon>
        <taxon>Lysobacteraceae</taxon>
        <taxon>Luteimonas</taxon>
    </lineage>
</organism>